<evidence type="ECO:0000256" key="4">
    <source>
        <dbReference type="ARBA" id="ARBA00022833"/>
    </source>
</evidence>
<organism evidence="9 10">
    <name type="scientific">Paraburkholderia tropica</name>
    <dbReference type="NCBI Taxonomy" id="92647"/>
    <lineage>
        <taxon>Bacteria</taxon>
        <taxon>Pseudomonadati</taxon>
        <taxon>Pseudomonadota</taxon>
        <taxon>Betaproteobacteria</taxon>
        <taxon>Burkholderiales</taxon>
        <taxon>Burkholderiaceae</taxon>
        <taxon>Paraburkholderia</taxon>
    </lineage>
</organism>
<keyword evidence="4" id="KW-0862">Zinc</keyword>
<evidence type="ECO:0000256" key="3">
    <source>
        <dbReference type="ARBA" id="ARBA00022795"/>
    </source>
</evidence>
<keyword evidence="10" id="KW-1185">Reference proteome</keyword>
<evidence type="ECO:0000256" key="8">
    <source>
        <dbReference type="ARBA" id="ARBA00023163"/>
    </source>
</evidence>
<dbReference type="InterPro" id="IPR007944">
    <property type="entry name" value="FlhC"/>
</dbReference>
<evidence type="ECO:0000256" key="1">
    <source>
        <dbReference type="ARBA" id="ARBA00022490"/>
    </source>
</evidence>
<evidence type="ECO:0000256" key="5">
    <source>
        <dbReference type="ARBA" id="ARBA00023015"/>
    </source>
</evidence>
<keyword evidence="1" id="KW-0963">Cytoplasm</keyword>
<dbReference type="RefSeq" id="WP_110329776.1">
    <property type="nucleotide sequence ID" value="NZ_JBBBEG010000031.1"/>
</dbReference>
<dbReference type="Proteomes" id="UP000247515">
    <property type="component" value="Unassembled WGS sequence"/>
</dbReference>
<reference evidence="9 10" key="1">
    <citation type="submission" date="2018-05" db="EMBL/GenBank/DDBJ databases">
        <title>Genomic Encyclopedia of Type Strains, Phase IV (KMG-V): Genome sequencing to study the core and pangenomes of soil and plant-associated prokaryotes.</title>
        <authorList>
            <person name="Whitman W."/>
        </authorList>
    </citation>
    <scope>NUCLEOTIDE SEQUENCE [LARGE SCALE GENOMIC DNA]</scope>
    <source>
        <strain evidence="9 10">SIr-6563</strain>
    </source>
</reference>
<keyword evidence="3" id="KW-1005">Bacterial flagellum biogenesis</keyword>
<keyword evidence="5" id="KW-0805">Transcription regulation</keyword>
<gene>
    <name evidence="9" type="ORF">C7400_14030</name>
</gene>
<proteinExistence type="predicted"/>
<evidence type="ECO:0000256" key="2">
    <source>
        <dbReference type="ARBA" id="ARBA00022723"/>
    </source>
</evidence>
<dbReference type="SUPFAM" id="SSF160930">
    <property type="entry name" value="FlhC-like"/>
    <property type="match status" value="1"/>
</dbReference>
<sequence length="411" mass="46271">MDHTKNNHAKSVEDYKALDRLYLPRWLRERIRATNYDLVEHMRQVLVSKPAFSAIYGVDPKSIEHLHRNEASLRSLLGTPFLMVSPSLPSVEDWRCFVDNTATTMAVDALRDRMPAARDALTIQSIQHHNRLFLDIIQSVANMNVLAAPLLGITPELVRYLGSLPAYKLRTALERIRDLPLFCWRFRDDAFWFEFTAHDLNVEQVAHHIMSTTPFRAGDLPHTANWTDLRLGRETHEMYAASLMAHGGRASTAATLFCLPQSKTRQMYQTIHGKRSPCGNLPNSLQWFVDKPQHRLHSTVFIWLFSAALGADANTPQALIAAADLYSNLFADTSPVLLTVDRACGLTRWMGASTRLSLAPCRECRTHYIVSNNESKIEMRHSFVCPACNGSLLPRARGAGRNGRNGNAASI</sequence>
<evidence type="ECO:0000256" key="6">
    <source>
        <dbReference type="ARBA" id="ARBA00023125"/>
    </source>
</evidence>
<keyword evidence="8" id="KW-0804">Transcription</keyword>
<evidence type="ECO:0000313" key="10">
    <source>
        <dbReference type="Proteomes" id="UP000247515"/>
    </source>
</evidence>
<comment type="caution">
    <text evidence="9">The sequence shown here is derived from an EMBL/GenBank/DDBJ whole genome shotgun (WGS) entry which is preliminary data.</text>
</comment>
<dbReference type="EMBL" id="QJJV01000040">
    <property type="protein sequence ID" value="PXX05657.1"/>
    <property type="molecule type" value="Genomic_DNA"/>
</dbReference>
<keyword evidence="6" id="KW-0238">DNA-binding</keyword>
<keyword evidence="2" id="KW-0479">Metal-binding</keyword>
<dbReference type="Pfam" id="PF05280">
    <property type="entry name" value="FlhC"/>
    <property type="match status" value="1"/>
</dbReference>
<evidence type="ECO:0000313" key="9">
    <source>
        <dbReference type="EMBL" id="PXX05657.1"/>
    </source>
</evidence>
<evidence type="ECO:0000256" key="7">
    <source>
        <dbReference type="ARBA" id="ARBA00023159"/>
    </source>
</evidence>
<accession>A0ABX5MC93</accession>
<protein>
    <submittedName>
        <fullName evidence="9">Transcriptional activator FlhC</fullName>
    </submittedName>
</protein>
<keyword evidence="7" id="KW-0010">Activator</keyword>
<name>A0ABX5MC93_9BURK</name>